<dbReference type="EMBL" id="CM023471">
    <property type="protein sequence ID" value="KAH7964805.1"/>
    <property type="molecule type" value="Genomic_DNA"/>
</dbReference>
<gene>
    <name evidence="1" type="ORF">HPB49_001462</name>
</gene>
<proteinExistence type="predicted"/>
<protein>
    <submittedName>
        <fullName evidence="1">Uncharacterized protein</fullName>
    </submittedName>
</protein>
<evidence type="ECO:0000313" key="1">
    <source>
        <dbReference type="EMBL" id="KAH7964805.1"/>
    </source>
</evidence>
<evidence type="ECO:0000313" key="2">
    <source>
        <dbReference type="Proteomes" id="UP000821865"/>
    </source>
</evidence>
<keyword evidence="2" id="KW-1185">Reference proteome</keyword>
<accession>A0ACB8D9T4</accession>
<reference evidence="1" key="1">
    <citation type="submission" date="2020-05" db="EMBL/GenBank/DDBJ databases">
        <title>Large-scale comparative analyses of tick genomes elucidate their genetic diversity and vector capacities.</title>
        <authorList>
            <person name="Jia N."/>
            <person name="Wang J."/>
            <person name="Shi W."/>
            <person name="Du L."/>
            <person name="Sun Y."/>
            <person name="Zhan W."/>
            <person name="Jiang J."/>
            <person name="Wang Q."/>
            <person name="Zhang B."/>
            <person name="Ji P."/>
            <person name="Sakyi L.B."/>
            <person name="Cui X."/>
            <person name="Yuan T."/>
            <person name="Jiang B."/>
            <person name="Yang W."/>
            <person name="Lam T.T.-Y."/>
            <person name="Chang Q."/>
            <person name="Ding S."/>
            <person name="Wang X."/>
            <person name="Zhu J."/>
            <person name="Ruan X."/>
            <person name="Zhao L."/>
            <person name="Wei J."/>
            <person name="Que T."/>
            <person name="Du C."/>
            <person name="Cheng J."/>
            <person name="Dai P."/>
            <person name="Han X."/>
            <person name="Huang E."/>
            <person name="Gao Y."/>
            <person name="Liu J."/>
            <person name="Shao H."/>
            <person name="Ye R."/>
            <person name="Li L."/>
            <person name="Wei W."/>
            <person name="Wang X."/>
            <person name="Wang C."/>
            <person name="Yang T."/>
            <person name="Huo Q."/>
            <person name="Li W."/>
            <person name="Guo W."/>
            <person name="Chen H."/>
            <person name="Zhou L."/>
            <person name="Ni X."/>
            <person name="Tian J."/>
            <person name="Zhou Y."/>
            <person name="Sheng Y."/>
            <person name="Liu T."/>
            <person name="Pan Y."/>
            <person name="Xia L."/>
            <person name="Li J."/>
            <person name="Zhao F."/>
            <person name="Cao W."/>
        </authorList>
    </citation>
    <scope>NUCLEOTIDE SEQUENCE</scope>
    <source>
        <strain evidence="1">Dsil-2018</strain>
    </source>
</reference>
<sequence>MAATVKRKRVGVSKNRKKGWKKHCDINDVEEFLEDQRLDERIGGSVASKPDEQLFFVDKLPAAPKSSAPASAASRKLRRNRKLTCFRNLEPSSKVKAPVQPRRVRDPDARKPAEVRETQRQRLAKRLEQGTVDRLRSVARKAKVTTSRFDLTGLRDLWGEDSEEASTVAGDGKHRVPSHRHQKPSLLPAVEPPHPGTSYNPSHADHQDLLRRAVEVEQRKLHEERRLDRCLAMPNKRDWPTEQDRLAEMSQGLYDQEEDDDQASELTASDGEATAEAPALPAPSAARKTRQQRRRAAEQKRLRREALERKKARVLANDVYRIRTLKADLRRNAEASEARQKRRQQREVDKLYGARRLSAYKYEEPDLPLKLSSELRDSLRELRPEINVLEDRYKSLQRRNVIETRQQQKKVVKYKPKKAVKRSHRQFAEADEQRWKKELQ</sequence>
<organism evidence="1 2">
    <name type="scientific">Dermacentor silvarum</name>
    <name type="common">Tick</name>
    <dbReference type="NCBI Taxonomy" id="543639"/>
    <lineage>
        <taxon>Eukaryota</taxon>
        <taxon>Metazoa</taxon>
        <taxon>Ecdysozoa</taxon>
        <taxon>Arthropoda</taxon>
        <taxon>Chelicerata</taxon>
        <taxon>Arachnida</taxon>
        <taxon>Acari</taxon>
        <taxon>Parasitiformes</taxon>
        <taxon>Ixodida</taxon>
        <taxon>Ixodoidea</taxon>
        <taxon>Ixodidae</taxon>
        <taxon>Rhipicephalinae</taxon>
        <taxon>Dermacentor</taxon>
    </lineage>
</organism>
<name>A0ACB8D9T4_DERSI</name>
<comment type="caution">
    <text evidence="1">The sequence shown here is derived from an EMBL/GenBank/DDBJ whole genome shotgun (WGS) entry which is preliminary data.</text>
</comment>
<dbReference type="Proteomes" id="UP000821865">
    <property type="component" value="Chromosome 2"/>
</dbReference>